<dbReference type="Gene3D" id="2.160.20.10">
    <property type="entry name" value="Single-stranded right-handed beta-helix, Pectin lyase-like"/>
    <property type="match status" value="1"/>
</dbReference>
<dbReference type="EMBL" id="BARS01056329">
    <property type="protein sequence ID" value="GAG42412.1"/>
    <property type="molecule type" value="Genomic_DNA"/>
</dbReference>
<evidence type="ECO:0000313" key="1">
    <source>
        <dbReference type="EMBL" id="GAG42412.1"/>
    </source>
</evidence>
<accession>X0Y525</accession>
<name>X0Y525_9ZZZZ</name>
<comment type="caution">
    <text evidence="1">The sequence shown here is derived from an EMBL/GenBank/DDBJ whole genome shotgun (WGS) entry which is preliminary data.</text>
</comment>
<dbReference type="InterPro" id="IPR011050">
    <property type="entry name" value="Pectin_lyase_fold/virulence"/>
</dbReference>
<reference evidence="1" key="1">
    <citation type="journal article" date="2014" name="Front. Microbiol.">
        <title>High frequency of phylogenetically diverse reductive dehalogenase-homologous genes in deep subseafloor sedimentary metagenomes.</title>
        <authorList>
            <person name="Kawai M."/>
            <person name="Futagami T."/>
            <person name="Toyoda A."/>
            <person name="Takaki Y."/>
            <person name="Nishi S."/>
            <person name="Hori S."/>
            <person name="Arai W."/>
            <person name="Tsubouchi T."/>
            <person name="Morono Y."/>
            <person name="Uchiyama I."/>
            <person name="Ito T."/>
            <person name="Fujiyama A."/>
            <person name="Inagaki F."/>
            <person name="Takami H."/>
        </authorList>
    </citation>
    <scope>NUCLEOTIDE SEQUENCE</scope>
    <source>
        <strain evidence="1">Expedition CK06-06</strain>
    </source>
</reference>
<proteinExistence type="predicted"/>
<feature type="non-terminal residue" evidence="1">
    <location>
        <position position="1"/>
    </location>
</feature>
<dbReference type="InterPro" id="IPR012334">
    <property type="entry name" value="Pectin_lyas_fold"/>
</dbReference>
<gene>
    <name evidence="1" type="ORF">S01H1_82989</name>
</gene>
<organism evidence="1">
    <name type="scientific">marine sediment metagenome</name>
    <dbReference type="NCBI Taxonomy" id="412755"/>
    <lineage>
        <taxon>unclassified sequences</taxon>
        <taxon>metagenomes</taxon>
        <taxon>ecological metagenomes</taxon>
    </lineage>
</organism>
<dbReference type="AlphaFoldDB" id="X0Y525"/>
<protein>
    <recommendedName>
        <fullName evidence="2">Right handed beta helix domain-containing protein</fullName>
    </recommendedName>
</protein>
<feature type="non-terminal residue" evidence="1">
    <location>
        <position position="181"/>
    </location>
</feature>
<dbReference type="SUPFAM" id="SSF51126">
    <property type="entry name" value="Pectin lyase-like"/>
    <property type="match status" value="1"/>
</dbReference>
<evidence type="ECO:0008006" key="2">
    <source>
        <dbReference type="Google" id="ProtNLM"/>
    </source>
</evidence>
<sequence length="181" mass="19433">LYAASDPDALYTSPGVEGSVRDRMIECQRRYITLSGGGCDVVHAASDSIYVRAVGGSRLYDVIVQDFYVHDSQFIDNAHSVNFVNVQDTTVRRVEVSDAQWNGINFSVFEDGGATFTGNVVDQVYSHDNGHTGMNLWHGGDASAATGTIVRHSVFHGDSVGIYAANVGNDPGEAIGEIECL</sequence>